<sequence length="733" mass="76328">MRLGLILASGALICAAGAALAQQVPVRSGEHDGFSRLVFMLPPGTDWQLSESEGAVTLRTPGESFGYDTADVFRLIPRNRITALAAQADGAIRIATATGTVHAAFQLASGAVVLDILDAPELPMPGSPPREAPRTPLRLDHLGTYWREHTPPAPLPAAPAAPTALLPRLAPPDPRVREAETELLAQLSRAASQGVISAFVTPPAMAPAPQPSGAAPAAAAGAHLAIASQTVFDRDMMGSAPGPQLLANGQRCAPDRAFALESWVSDAPAGAQITAARQGLVGEFDRPDPAAVERLARTYLGLGFGTEARATLRGFGLDTPAAGAIAYVAAVLDELPVPDSPLSHMAACDGKVALWALLGRGTAQNEAPNLAAVRRSFSALPVPIRKIVGPELVRRLLALGAESDAREIGSMIARAVPEGDPARGLIDARIDIARGAPAQAEPVLAGMIDRNSADAAQALILLVDTRLSRGEPVDEATVELAAARARELRGSPEGARLLRAQILGEGSVGRFSEAFAALAAWPAGDTPALVQETRRSLWGLLARVPDDTLFLGQFLARHDQVPVEELPNLVRLQMADRLTAAGLPGPVRDLLAGSLGRTPDGRVALAAAAIAERDGPAALSYLEALDGSRATALKARAHVLLNEHAIAQQIFAAAGDLPSATAEAWRGGDWGFVAANGSEAEKALVRLYDLTAEEPPAPPPSPADGVAGFRDLIARSQAEREALTRLRADFPEP</sequence>
<reference evidence="2 3" key="2">
    <citation type="submission" date="2019-01" db="EMBL/GenBank/DDBJ databases">
        <title>Sinorhodobacter populi sp. nov. isolated from the symptomatic bark tissue of Populus euramericana canker.</title>
        <authorList>
            <person name="Xu G."/>
        </authorList>
    </citation>
    <scope>NUCLEOTIDE SEQUENCE [LARGE SCALE GENOMIC DNA]</scope>
    <source>
        <strain evidence="2 3">CGMCC 1.12963</strain>
    </source>
</reference>
<dbReference type="Proteomes" id="UP000288071">
    <property type="component" value="Unassembled WGS sequence"/>
</dbReference>
<evidence type="ECO:0008006" key="4">
    <source>
        <dbReference type="Google" id="ProtNLM"/>
    </source>
</evidence>
<dbReference type="RefSeq" id="WP_128156816.1">
    <property type="nucleotide sequence ID" value="NZ_JBHSOM010000030.1"/>
</dbReference>
<feature type="signal peptide" evidence="1">
    <location>
        <begin position="1"/>
        <end position="21"/>
    </location>
</feature>
<reference evidence="3" key="1">
    <citation type="submission" date="2019-01" db="EMBL/GenBank/DDBJ databases">
        <title>Sinorhodobacter populi sp. nov. isolated from the symptomatic bark tissue of Populus euramericana canker.</title>
        <authorList>
            <person name="Li Y."/>
        </authorList>
    </citation>
    <scope>NUCLEOTIDE SEQUENCE [LARGE SCALE GENOMIC DNA]</scope>
    <source>
        <strain evidence="3">CGMCC 1.12963</strain>
    </source>
</reference>
<keyword evidence="1" id="KW-0732">Signal</keyword>
<gene>
    <name evidence="2" type="ORF">EOW66_13320</name>
</gene>
<name>A0A3S3PF54_9RHOB</name>
<dbReference type="EMBL" id="SAVA01000007">
    <property type="protein sequence ID" value="RWR51246.1"/>
    <property type="molecule type" value="Genomic_DNA"/>
</dbReference>
<evidence type="ECO:0000313" key="3">
    <source>
        <dbReference type="Proteomes" id="UP000288071"/>
    </source>
</evidence>
<feature type="chain" id="PRO_5018526676" description="HEAT repeat domain-containing protein" evidence="1">
    <location>
        <begin position="22"/>
        <end position="733"/>
    </location>
</feature>
<dbReference type="AlphaFoldDB" id="A0A3S3PF54"/>
<protein>
    <recommendedName>
        <fullName evidence="4">HEAT repeat domain-containing protein</fullName>
    </recommendedName>
</protein>
<proteinExistence type="predicted"/>
<evidence type="ECO:0000313" key="2">
    <source>
        <dbReference type="EMBL" id="RWR51246.1"/>
    </source>
</evidence>
<accession>A0A3S3PF54</accession>
<evidence type="ECO:0000256" key="1">
    <source>
        <dbReference type="SAM" id="SignalP"/>
    </source>
</evidence>
<keyword evidence="3" id="KW-1185">Reference proteome</keyword>
<organism evidence="2 3">
    <name type="scientific">Paenirhodobacter huangdaonensis</name>
    <dbReference type="NCBI Taxonomy" id="2501515"/>
    <lineage>
        <taxon>Bacteria</taxon>
        <taxon>Pseudomonadati</taxon>
        <taxon>Pseudomonadota</taxon>
        <taxon>Alphaproteobacteria</taxon>
        <taxon>Rhodobacterales</taxon>
        <taxon>Rhodobacter group</taxon>
        <taxon>Paenirhodobacter</taxon>
    </lineage>
</organism>
<comment type="caution">
    <text evidence="2">The sequence shown here is derived from an EMBL/GenBank/DDBJ whole genome shotgun (WGS) entry which is preliminary data.</text>
</comment>